<dbReference type="Pfam" id="PF01967">
    <property type="entry name" value="MoaC"/>
    <property type="match status" value="1"/>
</dbReference>
<comment type="pathway">
    <text evidence="1">Cofactor biosynthesis; molybdopterin biosynthesis.</text>
</comment>
<dbReference type="InterPro" id="IPR050105">
    <property type="entry name" value="MoCo_biosynth_MoaA/MoaC"/>
</dbReference>
<reference evidence="5 6" key="1">
    <citation type="submission" date="2018-01" db="EMBL/GenBank/DDBJ databases">
        <authorList>
            <person name="Gaut B.S."/>
            <person name="Morton B.R."/>
            <person name="Clegg M.T."/>
            <person name="Duvall M.R."/>
        </authorList>
    </citation>
    <scope>NUCLEOTIDE SEQUENCE [LARGE SCALE GENOMIC DNA]</scope>
    <source>
        <strain evidence="5 6">HR-AV</strain>
    </source>
</reference>
<dbReference type="OrthoDB" id="9794429at2"/>
<name>A0A2S5A1Z1_9SPHI</name>
<evidence type="ECO:0000256" key="3">
    <source>
        <dbReference type="ARBA" id="ARBA00055087"/>
    </source>
</evidence>
<dbReference type="InterPro" id="IPR036522">
    <property type="entry name" value="MoaC_sf"/>
</dbReference>
<feature type="domain" description="Molybdopterin cofactor biosynthesis C (MoaC)" evidence="4">
    <location>
        <begin position="20"/>
        <end position="154"/>
    </location>
</feature>
<dbReference type="UniPathway" id="UPA00344"/>
<dbReference type="InterPro" id="IPR023045">
    <property type="entry name" value="MoaC"/>
</dbReference>
<evidence type="ECO:0000313" key="6">
    <source>
        <dbReference type="Proteomes" id="UP000236893"/>
    </source>
</evidence>
<dbReference type="RefSeq" id="WP_103789237.1">
    <property type="nucleotide sequence ID" value="NZ_PQVF01000007.1"/>
</dbReference>
<proteinExistence type="predicted"/>
<comment type="function">
    <text evidence="3">Catalyzes the conversion of (8S)-3',8-cyclo-7,8-dihydroguanosine 5'-triphosphate to cyclic pyranopterin monophosphate (cPMP).</text>
</comment>
<evidence type="ECO:0000256" key="1">
    <source>
        <dbReference type="ARBA" id="ARBA00005046"/>
    </source>
</evidence>
<dbReference type="NCBIfam" id="NF006870">
    <property type="entry name" value="PRK09364.1"/>
    <property type="match status" value="1"/>
</dbReference>
<comment type="caution">
    <text evidence="5">The sequence shown here is derived from an EMBL/GenBank/DDBJ whole genome shotgun (WGS) entry which is preliminary data.</text>
</comment>
<organism evidence="5 6">
    <name type="scientific">Solitalea longa</name>
    <dbReference type="NCBI Taxonomy" id="2079460"/>
    <lineage>
        <taxon>Bacteria</taxon>
        <taxon>Pseudomonadati</taxon>
        <taxon>Bacteroidota</taxon>
        <taxon>Sphingobacteriia</taxon>
        <taxon>Sphingobacteriales</taxon>
        <taxon>Sphingobacteriaceae</taxon>
        <taxon>Solitalea</taxon>
    </lineage>
</organism>
<dbReference type="PANTHER" id="PTHR22960">
    <property type="entry name" value="MOLYBDOPTERIN COFACTOR SYNTHESIS PROTEIN A"/>
    <property type="match status" value="1"/>
</dbReference>
<dbReference type="NCBIfam" id="TIGR00581">
    <property type="entry name" value="moaC"/>
    <property type="match status" value="1"/>
</dbReference>
<dbReference type="Gene3D" id="3.30.70.640">
    <property type="entry name" value="Molybdopterin cofactor biosynthesis C (MoaC) domain"/>
    <property type="match status" value="1"/>
</dbReference>
<dbReference type="GO" id="GO:0006777">
    <property type="term" value="P:Mo-molybdopterin cofactor biosynthetic process"/>
    <property type="evidence" value="ECO:0007669"/>
    <property type="project" value="UniProtKB-KW"/>
</dbReference>
<dbReference type="AlphaFoldDB" id="A0A2S5A1Z1"/>
<dbReference type="EMBL" id="PQVF01000007">
    <property type="protein sequence ID" value="POY36319.1"/>
    <property type="molecule type" value="Genomic_DNA"/>
</dbReference>
<evidence type="ECO:0000256" key="2">
    <source>
        <dbReference type="ARBA" id="ARBA00023150"/>
    </source>
</evidence>
<evidence type="ECO:0000259" key="4">
    <source>
        <dbReference type="Pfam" id="PF01967"/>
    </source>
</evidence>
<protein>
    <submittedName>
        <fullName evidence="5">Cyclic pyranopterin monophosphate synthase MoaC</fullName>
    </submittedName>
</protein>
<dbReference type="Proteomes" id="UP000236893">
    <property type="component" value="Unassembled WGS sequence"/>
</dbReference>
<gene>
    <name evidence="5" type="primary">moaC</name>
    <name evidence="5" type="ORF">C3K47_11250</name>
</gene>
<evidence type="ECO:0000313" key="5">
    <source>
        <dbReference type="EMBL" id="POY36319.1"/>
    </source>
</evidence>
<dbReference type="InterPro" id="IPR002820">
    <property type="entry name" value="Mopterin_CF_biosynth-C_dom"/>
</dbReference>
<keyword evidence="6" id="KW-1185">Reference proteome</keyword>
<accession>A0A2S5A1Z1</accession>
<dbReference type="SUPFAM" id="SSF55040">
    <property type="entry name" value="Molybdenum cofactor biosynthesis protein C, MoaC"/>
    <property type="match status" value="1"/>
</dbReference>
<keyword evidence="2" id="KW-0501">Molybdenum cofactor biosynthesis</keyword>
<sequence length="161" mass="17599">MTTQTKTFTHLDENNQATIVDIESKNITTRIATAQSKVFLPEEVLIHFTNGDIISKKGAVFQSAIIAGIMAAKKTPDLIPLCHTLLLENCKITIHVEENEAIVNCTVKTTGKTGVEMEALTGASVAALTIYDMCKAFSHDMIIKETKLMGKTGGKNDFERK</sequence>